<keyword evidence="2" id="KW-1185">Reference proteome</keyword>
<dbReference type="Proteomes" id="UP001314181">
    <property type="component" value="Unassembled WGS sequence"/>
</dbReference>
<evidence type="ECO:0000313" key="2">
    <source>
        <dbReference type="Proteomes" id="UP001314181"/>
    </source>
</evidence>
<reference evidence="1 2" key="1">
    <citation type="submission" date="2024-01" db="EMBL/GenBank/DDBJ databases">
        <authorList>
            <person name="Kunselman E."/>
        </authorList>
    </citation>
    <scope>NUCLEOTIDE SEQUENCE [LARGE SCALE GENOMIC DNA]</scope>
    <source>
        <strain evidence="1">2 abalone samples</strain>
    </source>
</reference>
<sequence>MVPQGGYWKDLPIEFQKEYMKAIYHTGRRTGMARRLSFDWSSLTLTCSPSQKQTERYHPIETRPLNI</sequence>
<evidence type="ECO:0000313" key="1">
    <source>
        <dbReference type="EMBL" id="CAK8162313.1"/>
    </source>
</evidence>
<protein>
    <recommendedName>
        <fullName evidence="3">Transposase</fullName>
    </recommendedName>
</protein>
<dbReference type="EMBL" id="CAWVOK010000002">
    <property type="protein sequence ID" value="CAK8162313.1"/>
    <property type="molecule type" value="Genomic_DNA"/>
</dbReference>
<comment type="caution">
    <text evidence="1">The sequence shown here is derived from an EMBL/GenBank/DDBJ whole genome shotgun (WGS) entry which is preliminary data.</text>
</comment>
<evidence type="ECO:0008006" key="3">
    <source>
        <dbReference type="Google" id="ProtNLM"/>
    </source>
</evidence>
<name>A0ABM9N6V7_9RICK</name>
<organism evidence="1 2">
    <name type="scientific">Candidatus Xenohaliotis californiensis</name>
    <dbReference type="NCBI Taxonomy" id="84677"/>
    <lineage>
        <taxon>Bacteria</taxon>
        <taxon>Pseudomonadati</taxon>
        <taxon>Pseudomonadota</taxon>
        <taxon>Alphaproteobacteria</taxon>
        <taxon>Rickettsiales</taxon>
        <taxon>Anaplasmataceae</taxon>
        <taxon>Candidatus Xenohaliotis</taxon>
    </lineage>
</organism>
<proteinExistence type="predicted"/>
<accession>A0ABM9N6V7</accession>
<gene>
    <name evidence="1" type="ORF">CAXC1_110017</name>
</gene>
<dbReference type="RefSeq" id="WP_338363270.1">
    <property type="nucleotide sequence ID" value="NZ_CAWVOK010000002.1"/>
</dbReference>